<dbReference type="AlphaFoldDB" id="A0AAD7D6B9"/>
<keyword evidence="2" id="KW-1185">Reference proteome</keyword>
<comment type="caution">
    <text evidence="1">The sequence shown here is derived from an EMBL/GenBank/DDBJ whole genome shotgun (WGS) entry which is preliminary data.</text>
</comment>
<evidence type="ECO:0000313" key="1">
    <source>
        <dbReference type="EMBL" id="KAJ7681205.1"/>
    </source>
</evidence>
<dbReference type="Proteomes" id="UP001221757">
    <property type="component" value="Unassembled WGS sequence"/>
</dbReference>
<evidence type="ECO:0000313" key="2">
    <source>
        <dbReference type="Proteomes" id="UP001221757"/>
    </source>
</evidence>
<accession>A0AAD7D6B9</accession>
<name>A0AAD7D6B9_MYCRO</name>
<gene>
    <name evidence="1" type="ORF">B0H17DRAFT_1333795</name>
</gene>
<dbReference type="EMBL" id="JARKIE010000121">
    <property type="protein sequence ID" value="KAJ7681205.1"/>
    <property type="molecule type" value="Genomic_DNA"/>
</dbReference>
<proteinExistence type="predicted"/>
<organism evidence="1 2">
    <name type="scientific">Mycena rosella</name>
    <name type="common">Pink bonnet</name>
    <name type="synonym">Agaricus rosellus</name>
    <dbReference type="NCBI Taxonomy" id="1033263"/>
    <lineage>
        <taxon>Eukaryota</taxon>
        <taxon>Fungi</taxon>
        <taxon>Dikarya</taxon>
        <taxon>Basidiomycota</taxon>
        <taxon>Agaricomycotina</taxon>
        <taxon>Agaricomycetes</taxon>
        <taxon>Agaricomycetidae</taxon>
        <taxon>Agaricales</taxon>
        <taxon>Marasmiineae</taxon>
        <taxon>Mycenaceae</taxon>
        <taxon>Mycena</taxon>
    </lineage>
</organism>
<sequence length="154" mass="17670">MWILNRLKCSRATARLPSLLIKPWSRWMQGSFPKGWSHTTATAHAALSPMCCGRRRISSGRKTEHLFLGRRALDISPSTQVTFKGLDSMVEYMFASRTMHRGFSNIYGVAVRERFKFDWPGETVLNLRTMNGLDLVALEIYKANNKNMLPLYEV</sequence>
<reference evidence="1" key="1">
    <citation type="submission" date="2023-03" db="EMBL/GenBank/DDBJ databases">
        <title>Massive genome expansion in bonnet fungi (Mycena s.s.) driven by repeated elements and novel gene families across ecological guilds.</title>
        <authorList>
            <consortium name="Lawrence Berkeley National Laboratory"/>
            <person name="Harder C.B."/>
            <person name="Miyauchi S."/>
            <person name="Viragh M."/>
            <person name="Kuo A."/>
            <person name="Thoen E."/>
            <person name="Andreopoulos B."/>
            <person name="Lu D."/>
            <person name="Skrede I."/>
            <person name="Drula E."/>
            <person name="Henrissat B."/>
            <person name="Morin E."/>
            <person name="Kohler A."/>
            <person name="Barry K."/>
            <person name="LaButti K."/>
            <person name="Morin E."/>
            <person name="Salamov A."/>
            <person name="Lipzen A."/>
            <person name="Mereny Z."/>
            <person name="Hegedus B."/>
            <person name="Baldrian P."/>
            <person name="Stursova M."/>
            <person name="Weitz H."/>
            <person name="Taylor A."/>
            <person name="Grigoriev I.V."/>
            <person name="Nagy L.G."/>
            <person name="Martin F."/>
            <person name="Kauserud H."/>
        </authorList>
    </citation>
    <scope>NUCLEOTIDE SEQUENCE</scope>
    <source>
        <strain evidence="1">CBHHK067</strain>
    </source>
</reference>
<protein>
    <submittedName>
        <fullName evidence="1">Uncharacterized protein</fullName>
    </submittedName>
</protein>